<protein>
    <submittedName>
        <fullName evidence="1">Uncharacterized protein</fullName>
    </submittedName>
</protein>
<comment type="caution">
    <text evidence="1">The sequence shown here is derived from an EMBL/GenBank/DDBJ whole genome shotgun (WGS) entry which is preliminary data.</text>
</comment>
<gene>
    <name evidence="1" type="ORF">TNIN_427181</name>
</gene>
<keyword evidence="2" id="KW-1185">Reference proteome</keyword>
<sequence length="92" mass="10907">MVEILSQFNVSSMTQLRAELSVSPQITSRQLAEIMVKKRVLHALTKKERLQRLETCTSLREYEVREAFLHRILTVEEKWKLYDQGHLKAWAH</sequence>
<name>A0A8X6XUH8_9ARAC</name>
<dbReference type="Proteomes" id="UP000886998">
    <property type="component" value="Unassembled WGS sequence"/>
</dbReference>
<dbReference type="InterPro" id="IPR036397">
    <property type="entry name" value="RNaseH_sf"/>
</dbReference>
<dbReference type="EMBL" id="BMAV01012330">
    <property type="protein sequence ID" value="GFY58900.1"/>
    <property type="molecule type" value="Genomic_DNA"/>
</dbReference>
<organism evidence="1 2">
    <name type="scientific">Trichonephila inaurata madagascariensis</name>
    <dbReference type="NCBI Taxonomy" id="2747483"/>
    <lineage>
        <taxon>Eukaryota</taxon>
        <taxon>Metazoa</taxon>
        <taxon>Ecdysozoa</taxon>
        <taxon>Arthropoda</taxon>
        <taxon>Chelicerata</taxon>
        <taxon>Arachnida</taxon>
        <taxon>Araneae</taxon>
        <taxon>Araneomorphae</taxon>
        <taxon>Entelegynae</taxon>
        <taxon>Araneoidea</taxon>
        <taxon>Nephilidae</taxon>
        <taxon>Trichonephila</taxon>
        <taxon>Trichonephila inaurata</taxon>
    </lineage>
</organism>
<dbReference type="AlphaFoldDB" id="A0A8X6XUH8"/>
<evidence type="ECO:0000313" key="2">
    <source>
        <dbReference type="Proteomes" id="UP000886998"/>
    </source>
</evidence>
<proteinExistence type="predicted"/>
<evidence type="ECO:0000313" key="1">
    <source>
        <dbReference type="EMBL" id="GFY58900.1"/>
    </source>
</evidence>
<accession>A0A8X6XUH8</accession>
<dbReference type="GO" id="GO:0003676">
    <property type="term" value="F:nucleic acid binding"/>
    <property type="evidence" value="ECO:0007669"/>
    <property type="project" value="InterPro"/>
</dbReference>
<reference evidence="1" key="1">
    <citation type="submission" date="2020-08" db="EMBL/GenBank/DDBJ databases">
        <title>Multicomponent nature underlies the extraordinary mechanical properties of spider dragline silk.</title>
        <authorList>
            <person name="Kono N."/>
            <person name="Nakamura H."/>
            <person name="Mori M."/>
            <person name="Yoshida Y."/>
            <person name="Ohtoshi R."/>
            <person name="Malay A.D."/>
            <person name="Moran D.A.P."/>
            <person name="Tomita M."/>
            <person name="Numata K."/>
            <person name="Arakawa K."/>
        </authorList>
    </citation>
    <scope>NUCLEOTIDE SEQUENCE</scope>
</reference>
<dbReference type="Gene3D" id="3.30.420.10">
    <property type="entry name" value="Ribonuclease H-like superfamily/Ribonuclease H"/>
    <property type="match status" value="1"/>
</dbReference>